<dbReference type="GO" id="GO:0004672">
    <property type="term" value="F:protein kinase activity"/>
    <property type="evidence" value="ECO:0007669"/>
    <property type="project" value="InterPro"/>
</dbReference>
<keyword evidence="2" id="KW-0067">ATP-binding</keyword>
<dbReference type="GO" id="GO:0097527">
    <property type="term" value="P:necroptotic signaling pathway"/>
    <property type="evidence" value="ECO:0007669"/>
    <property type="project" value="TreeGrafter"/>
</dbReference>
<dbReference type="InterPro" id="IPR011009">
    <property type="entry name" value="Kinase-like_dom_sf"/>
</dbReference>
<evidence type="ECO:0000313" key="5">
    <source>
        <dbReference type="EMBL" id="CAG8590379.1"/>
    </source>
</evidence>
<protein>
    <submittedName>
        <fullName evidence="5">544_t:CDS:1</fullName>
    </submittedName>
</protein>
<feature type="region of interest" description="Disordered" evidence="3">
    <location>
        <begin position="452"/>
        <end position="477"/>
    </location>
</feature>
<dbReference type="PANTHER" id="PTHR44329:SF298">
    <property type="entry name" value="MIXED LINEAGE KINASE DOMAIN-LIKE PROTEIN"/>
    <property type="match status" value="1"/>
</dbReference>
<dbReference type="OrthoDB" id="5979581at2759"/>
<evidence type="ECO:0000256" key="2">
    <source>
        <dbReference type="ARBA" id="ARBA00022840"/>
    </source>
</evidence>
<keyword evidence="1" id="KW-0547">Nucleotide-binding</keyword>
<keyword evidence="6" id="KW-1185">Reference proteome</keyword>
<organism evidence="5 6">
    <name type="scientific">Ambispora gerdemannii</name>
    <dbReference type="NCBI Taxonomy" id="144530"/>
    <lineage>
        <taxon>Eukaryota</taxon>
        <taxon>Fungi</taxon>
        <taxon>Fungi incertae sedis</taxon>
        <taxon>Mucoromycota</taxon>
        <taxon>Glomeromycotina</taxon>
        <taxon>Glomeromycetes</taxon>
        <taxon>Archaeosporales</taxon>
        <taxon>Ambisporaceae</taxon>
        <taxon>Ambispora</taxon>
    </lineage>
</organism>
<gene>
    <name evidence="5" type="ORF">AGERDE_LOCUS8575</name>
</gene>
<proteinExistence type="predicted"/>
<dbReference type="InterPro" id="IPR051681">
    <property type="entry name" value="Ser/Thr_Kinases-Pseudokinases"/>
</dbReference>
<dbReference type="SUPFAM" id="SSF56112">
    <property type="entry name" value="Protein kinase-like (PK-like)"/>
    <property type="match status" value="1"/>
</dbReference>
<dbReference type="InterPro" id="IPR001245">
    <property type="entry name" value="Ser-Thr/Tyr_kinase_cat_dom"/>
</dbReference>
<accession>A0A9N9G9B4</accession>
<dbReference type="Gene3D" id="1.10.510.10">
    <property type="entry name" value="Transferase(Phosphotransferase) domain 1"/>
    <property type="match status" value="1"/>
</dbReference>
<dbReference type="EMBL" id="CAJVPL010001859">
    <property type="protein sequence ID" value="CAG8590379.1"/>
    <property type="molecule type" value="Genomic_DNA"/>
</dbReference>
<evidence type="ECO:0000313" key="6">
    <source>
        <dbReference type="Proteomes" id="UP000789831"/>
    </source>
</evidence>
<name>A0A9N9G9B4_9GLOM</name>
<dbReference type="PROSITE" id="PS50011">
    <property type="entry name" value="PROTEIN_KINASE_DOM"/>
    <property type="match status" value="1"/>
</dbReference>
<dbReference type="InterPro" id="IPR000719">
    <property type="entry name" value="Prot_kinase_dom"/>
</dbReference>
<dbReference type="GO" id="GO:0005524">
    <property type="term" value="F:ATP binding"/>
    <property type="evidence" value="ECO:0007669"/>
    <property type="project" value="UniProtKB-KW"/>
</dbReference>
<reference evidence="5" key="1">
    <citation type="submission" date="2021-06" db="EMBL/GenBank/DDBJ databases">
        <authorList>
            <person name="Kallberg Y."/>
            <person name="Tangrot J."/>
            <person name="Rosling A."/>
        </authorList>
    </citation>
    <scope>NUCLEOTIDE SEQUENCE</scope>
    <source>
        <strain evidence="5">MT106</strain>
    </source>
</reference>
<sequence length="477" mass="56156">MAPKIQRNYCPECYQSLKNNTHWCQLCQARHFEENADNWTTGHKTLDTFLLETQKNAKECTEYLEYIDFDGIIGISKYDIAELGEVYTGNWKRGPVDSWDENEERFVCRRELIRVALISLTTEPRDFLKELDIHYRARKNNGLMMRVFGVTREQITGKYMMVAETNEWDLRHYVSHHFVRLNWTQKLAILHTLALGLINHHQQNSIDSDDYNMNNSEFANNNNIVKSHLELRVNELGLGDCKDFMPIIGYYRNDLLPLFAPEIILHGKTHTKESEVYTFGLLMWEFVINRPPFYEIPHDSEFVRRLSTGLYPKTPSCAPNCYTQLMLQCWHSNPHLRPSMQDIAQMLSEWRFQTFEKEAFAKVERRRIRDLKSRGQDPFGAMLNPQKTHPQAIYACRHIKLPNFSSINRHRPLFESIPDSSRKSAEATVKDESFFISKSILQFREKFPEVELEPEDEDLSRQYDELSLDFPPEILAN</sequence>
<dbReference type="Pfam" id="PF07714">
    <property type="entry name" value="PK_Tyr_Ser-Thr"/>
    <property type="match status" value="1"/>
</dbReference>
<evidence type="ECO:0000259" key="4">
    <source>
        <dbReference type="PROSITE" id="PS50011"/>
    </source>
</evidence>
<comment type="caution">
    <text evidence="5">The sequence shown here is derived from an EMBL/GenBank/DDBJ whole genome shotgun (WGS) entry which is preliminary data.</text>
</comment>
<dbReference type="AlphaFoldDB" id="A0A9N9G9B4"/>
<feature type="domain" description="Protein kinase" evidence="4">
    <location>
        <begin position="72"/>
        <end position="351"/>
    </location>
</feature>
<evidence type="ECO:0000256" key="3">
    <source>
        <dbReference type="SAM" id="MobiDB-lite"/>
    </source>
</evidence>
<dbReference type="Proteomes" id="UP000789831">
    <property type="component" value="Unassembled WGS sequence"/>
</dbReference>
<evidence type="ECO:0000256" key="1">
    <source>
        <dbReference type="ARBA" id="ARBA00022741"/>
    </source>
</evidence>
<dbReference type="PANTHER" id="PTHR44329">
    <property type="entry name" value="SERINE/THREONINE-PROTEIN KINASE TNNI3K-RELATED"/>
    <property type="match status" value="1"/>
</dbReference>